<name>A0A841BQT5_9ACTN</name>
<proteinExistence type="predicted"/>
<dbReference type="InterPro" id="IPR053146">
    <property type="entry name" value="QDO-like"/>
</dbReference>
<dbReference type="RefSeq" id="WP_184836592.1">
    <property type="nucleotide sequence ID" value="NZ_JACHMN010000002.1"/>
</dbReference>
<feature type="domain" description="Cupin type-2" evidence="1">
    <location>
        <begin position="37"/>
        <end position="108"/>
    </location>
</feature>
<comment type="caution">
    <text evidence="2">The sequence shown here is derived from an EMBL/GenBank/DDBJ whole genome shotgun (WGS) entry which is preliminary data.</text>
</comment>
<evidence type="ECO:0000313" key="3">
    <source>
        <dbReference type="Proteomes" id="UP000587527"/>
    </source>
</evidence>
<dbReference type="PANTHER" id="PTHR36440">
    <property type="entry name" value="PUTATIVE (AFU_ORTHOLOGUE AFUA_8G07350)-RELATED"/>
    <property type="match status" value="1"/>
</dbReference>
<dbReference type="InterPro" id="IPR011051">
    <property type="entry name" value="RmlC_Cupin_sf"/>
</dbReference>
<keyword evidence="2" id="KW-0560">Oxidoreductase</keyword>
<dbReference type="EMBL" id="JACHMN010000002">
    <property type="protein sequence ID" value="MBB5869748.1"/>
    <property type="molecule type" value="Genomic_DNA"/>
</dbReference>
<evidence type="ECO:0000313" key="2">
    <source>
        <dbReference type="EMBL" id="MBB5869748.1"/>
    </source>
</evidence>
<dbReference type="SUPFAM" id="SSF51182">
    <property type="entry name" value="RmlC-like cupins"/>
    <property type="match status" value="1"/>
</dbReference>
<evidence type="ECO:0000259" key="1">
    <source>
        <dbReference type="Pfam" id="PF07883"/>
    </source>
</evidence>
<dbReference type="PANTHER" id="PTHR36440:SF1">
    <property type="entry name" value="PUTATIVE (AFU_ORTHOLOGUE AFUA_8G07350)-RELATED"/>
    <property type="match status" value="1"/>
</dbReference>
<dbReference type="Proteomes" id="UP000587527">
    <property type="component" value="Unassembled WGS sequence"/>
</dbReference>
<protein>
    <submittedName>
        <fullName evidence="2">Quercetin dioxygenase-like cupin family protein</fullName>
    </submittedName>
</protein>
<reference evidence="2 3" key="1">
    <citation type="submission" date="2020-08" db="EMBL/GenBank/DDBJ databases">
        <title>Sequencing the genomes of 1000 actinobacteria strains.</title>
        <authorList>
            <person name="Klenk H.-P."/>
        </authorList>
    </citation>
    <scope>NUCLEOTIDE SEQUENCE [LARGE SCALE GENOMIC DNA]</scope>
    <source>
        <strain evidence="2 3">DSM 45362</strain>
    </source>
</reference>
<gene>
    <name evidence="2" type="ORF">F4553_003127</name>
</gene>
<accession>A0A841BQT5</accession>
<keyword evidence="3" id="KW-1185">Reference proteome</keyword>
<dbReference type="InterPro" id="IPR013096">
    <property type="entry name" value="Cupin_2"/>
</dbReference>
<dbReference type="InterPro" id="IPR014710">
    <property type="entry name" value="RmlC-like_jellyroll"/>
</dbReference>
<sequence length="150" mass="15844">MTAVIHPGPIERLMVVTNEVLIRLRGEDTGGELSIVEFTLPAGSTGASPHIHHGHAEEFVIITGEVTFDLVTDGEPAVGVVGAGGTVSVPSGVAHGFRNTSDAEAKLIGLFRPAGYEAYFRDVHEMVMSGHVPTPADLAELRARYNTTSL</sequence>
<dbReference type="AlphaFoldDB" id="A0A841BQT5"/>
<organism evidence="2 3">
    <name type="scientific">Allocatelliglobosispora scoriae</name>
    <dbReference type="NCBI Taxonomy" id="643052"/>
    <lineage>
        <taxon>Bacteria</taxon>
        <taxon>Bacillati</taxon>
        <taxon>Actinomycetota</taxon>
        <taxon>Actinomycetes</taxon>
        <taxon>Micromonosporales</taxon>
        <taxon>Micromonosporaceae</taxon>
        <taxon>Allocatelliglobosispora</taxon>
    </lineage>
</organism>
<keyword evidence="2" id="KW-0223">Dioxygenase</keyword>
<dbReference type="Pfam" id="PF07883">
    <property type="entry name" value="Cupin_2"/>
    <property type="match status" value="1"/>
</dbReference>
<dbReference type="Gene3D" id="2.60.120.10">
    <property type="entry name" value="Jelly Rolls"/>
    <property type="match status" value="1"/>
</dbReference>
<dbReference type="GO" id="GO:0051213">
    <property type="term" value="F:dioxygenase activity"/>
    <property type="evidence" value="ECO:0007669"/>
    <property type="project" value="UniProtKB-KW"/>
</dbReference>